<dbReference type="Gene3D" id="3.40.30.10">
    <property type="entry name" value="Glutaredoxin"/>
    <property type="match status" value="1"/>
</dbReference>
<dbReference type="SUPFAM" id="SSF52833">
    <property type="entry name" value="Thioredoxin-like"/>
    <property type="match status" value="1"/>
</dbReference>
<dbReference type="AlphaFoldDB" id="A0A268A9Z9"/>
<feature type="domain" description="Thioredoxin-like fold" evidence="1">
    <location>
        <begin position="26"/>
        <end position="120"/>
    </location>
</feature>
<proteinExistence type="predicted"/>
<dbReference type="CDD" id="cd02966">
    <property type="entry name" value="TlpA_like_family"/>
    <property type="match status" value="1"/>
</dbReference>
<dbReference type="OrthoDB" id="9811352at2"/>
<evidence type="ECO:0000259" key="1">
    <source>
        <dbReference type="Pfam" id="PF13905"/>
    </source>
</evidence>
<reference evidence="2 3" key="1">
    <citation type="submission" date="2017-07" db="EMBL/GenBank/DDBJ databases">
        <title>Isolation and whole genome analysis of endospore-forming bacteria from heroin.</title>
        <authorList>
            <person name="Kalinowski J."/>
            <person name="Ahrens B."/>
            <person name="Al-Dilaimi A."/>
            <person name="Winkler A."/>
            <person name="Wibberg D."/>
            <person name="Schleenbecker U."/>
            <person name="Ruckert C."/>
            <person name="Wolfel R."/>
            <person name="Grass G."/>
        </authorList>
    </citation>
    <scope>NUCLEOTIDE SEQUENCE [LARGE SCALE GENOMIC DNA]</scope>
    <source>
        <strain evidence="2 3">7528</strain>
    </source>
</reference>
<dbReference type="RefSeq" id="WP_095231018.1">
    <property type="nucleotide sequence ID" value="NZ_NPBE01000266.1"/>
</dbReference>
<dbReference type="Pfam" id="PF13905">
    <property type="entry name" value="Thioredoxin_8"/>
    <property type="match status" value="1"/>
</dbReference>
<dbReference type="Proteomes" id="UP000216013">
    <property type="component" value="Unassembled WGS sequence"/>
</dbReference>
<name>A0A268A9Z9_9BACI</name>
<dbReference type="InterPro" id="IPR012336">
    <property type="entry name" value="Thioredoxin-like_fold"/>
</dbReference>
<gene>
    <name evidence="2" type="ORF">CHH64_10310</name>
</gene>
<evidence type="ECO:0000313" key="2">
    <source>
        <dbReference type="EMBL" id="PAD20945.1"/>
    </source>
</evidence>
<dbReference type="EMBL" id="NPBV01000018">
    <property type="protein sequence ID" value="PAD20945.1"/>
    <property type="molecule type" value="Genomic_DNA"/>
</dbReference>
<accession>A0A268A9Z9</accession>
<protein>
    <recommendedName>
        <fullName evidence="1">Thioredoxin-like fold domain-containing protein</fullName>
    </recommendedName>
</protein>
<dbReference type="InterPro" id="IPR036249">
    <property type="entry name" value="Thioredoxin-like_sf"/>
</dbReference>
<evidence type="ECO:0000313" key="3">
    <source>
        <dbReference type="Proteomes" id="UP000216013"/>
    </source>
</evidence>
<comment type="caution">
    <text evidence="2">The sequence shown here is derived from an EMBL/GenBank/DDBJ whole genome shotgun (WGS) entry which is preliminary data.</text>
</comment>
<dbReference type="PANTHER" id="PTHR42852">
    <property type="entry name" value="THIOL:DISULFIDE INTERCHANGE PROTEIN DSBE"/>
    <property type="match status" value="1"/>
</dbReference>
<sequence>MMPQLPDAIDQQASNWLYPPQQIAGGRPLIIYFWSVSCTICKEKMPVFLDFANHERQFFDILLVHVPRSTSDLDIQVIHDYLLQKNIDLPVYLDQRHQMKNTFRVQKLPCIVLLDRKGRVRHLQSGGNFTTMLTNQLDAIRYS</sequence>
<dbReference type="PANTHER" id="PTHR42852:SF13">
    <property type="entry name" value="PROTEIN DIPZ"/>
    <property type="match status" value="1"/>
</dbReference>
<organism evidence="2 3">
    <name type="scientific">Terribacillus saccharophilus</name>
    <dbReference type="NCBI Taxonomy" id="361277"/>
    <lineage>
        <taxon>Bacteria</taxon>
        <taxon>Bacillati</taxon>
        <taxon>Bacillota</taxon>
        <taxon>Bacilli</taxon>
        <taxon>Bacillales</taxon>
        <taxon>Bacillaceae</taxon>
        <taxon>Terribacillus</taxon>
    </lineage>
</organism>
<dbReference type="InterPro" id="IPR050553">
    <property type="entry name" value="Thioredoxin_ResA/DsbE_sf"/>
</dbReference>